<evidence type="ECO:0000259" key="6">
    <source>
        <dbReference type="Pfam" id="PF04054"/>
    </source>
</evidence>
<dbReference type="InterPro" id="IPR032193">
    <property type="entry name" value="CNOT1_TTP_bind"/>
</dbReference>
<evidence type="ECO:0000256" key="4">
    <source>
        <dbReference type="ARBA" id="ARBA00023163"/>
    </source>
</evidence>
<dbReference type="Gene3D" id="1.25.40.180">
    <property type="match status" value="1"/>
</dbReference>
<feature type="domain" description="CCR4-NOT transcription complex subunit 1 CAF1-binding" evidence="8">
    <location>
        <begin position="837"/>
        <end position="1034"/>
    </location>
</feature>
<evidence type="ECO:0000313" key="12">
    <source>
        <dbReference type="EMBL" id="VAI25661.1"/>
    </source>
</evidence>
<dbReference type="FunFam" id="1.25.40.800:FF:000001">
    <property type="entry name" value="CCR4-NOT transcription complex subunit 1"/>
    <property type="match status" value="1"/>
</dbReference>
<evidence type="ECO:0000259" key="10">
    <source>
        <dbReference type="Pfam" id="PF16418"/>
    </source>
</evidence>
<dbReference type="EMBL" id="LT934119">
    <property type="protein sequence ID" value="VAI25661.1"/>
    <property type="molecule type" value="Genomic_DNA"/>
</dbReference>
<evidence type="ECO:0000256" key="1">
    <source>
        <dbReference type="ARBA" id="ARBA00004123"/>
    </source>
</evidence>
<sequence>MQIKTGTDGLLETLSSALELSVAEKVGIGLALSDSDNSGMKLKGQQFAIAQIEKLCLNPNQSVPNDQIHEIVVFLHQTDGLTKHMDTFSNIASLLEVGQSPFFAPIPKDQHDVQSINHSRHLEMYLDSTNDDFESLLSEIGKEISMADIVTELGYGCTVDSTQCKEILSTFQPLDDVAISKLLGAVIGTQNSLAEAHNTYATFVSAIRNTHLSESPQLTTWNTDVLVDSINELAPSTNWVHVMESLDHEGFSIPDEAAFCLLMNIYGRACKDPFPLHAVCGSMWTNTEGQISFLKHAISAPATIFTFAHSSRLLALPDFASLGPGNHAWFCLDLLEVLCQLAEVGHTVSVRSMLDYPLGHCPELLLVGLGHINTAYNLLQFEVLSCAFPAILKDTTKRNVVKYLWHINPCLTLRGFVDAHSDPSCLLRIVDVCHDLKILSAVLESTPFTFSIRLVAAACRKDHSHLEKWLTEKLTVYKDGFVEVLQSHLGQLLSNQLSDELRELCALYESRNQGPVARDIPTSEGGSDDVEVEANAYFHQMFSGQINIDVMIQMLTRFKESPDKREQSIFNCMISNLFEEYKFFTKYPDKQLKLAAVLFGSLIKHELVAHLGLGIALRAVLDALRKSVDSKMFMFGTTALEQFMDRVIEWPQYCNHILQISHLRATHAEMVSAIERALARISSSQNEPNAGNLLSTEQLVSGSSSIEAMEASEPSWQLMGTSPTQLGRTPYPLQQRQPSVLGDRSKISIGTSQNKSILPSQPSVPSASADSAFNLKTTVPPSLAHSTSMSNSAHSTSFLRPRNTSTVLPWQHSYTTGFGNALNIETLVAAAEQRDNPIEAKAKEFNEVLQEQYYPWFAQYMVMKRASIEPNFHDLYLKFFDKLNSRSLSKEMLKATYENCKVLLRSDLIKSSSEERSLLKNLGSWLGKFTIGRNQTLRAKEIDPKSLIVEAYERGLMIAVIPFTSKILEPCHSSIAYRPPNPWTMGILSLLSEIYNLPNLKMNLKFDIEVLFKNLSVDMKDVKPTSLLKDRGREVEGNPDFSNKDVASSQTPVAAEVSSGVNPPIKHVDLQPEVNSTSRTLSLPTLCMHFTAPVRLPPNSMVEDDKIALMMPEQVPSHTLTQVSSSQTPLVSLSPSPLSLTQLLSLIPHDEIRFKISSKLLPFGSQLQFSKIMGVALDKAIKEIILPVIERSVSIASKTTKEIILKDYATESDYSAANRSARLMVGTLAGSLAHVTCKEPLRVALLSHLRSLTQNLASNSETLEQVVQVLINDNLDLGCASIESVAARKAVDSIEGEITQSFSQQRKKREAAGPTYYDSFTYAQGPFAPVPEVFHTKAESPAQQRVYEEFGHVWQSHGQSVGAAGSGTAAVSSNFGVPRAYSPSLAQASSAFLSAQTAPLTLTQPTELVYEELIPGAAQLSSSGWLGGTIGDASTSPPLMSNDLPAGGIMVTTNDLNVMTPPPATFSDNLGSGLPDTLSTGDAMERYEQVSQKLEVLIAKDGKDVEIQSVVAEVPDILLKCVNRDEAALAVAQKVFKSLYDNTSNSGFVMWSLATLVAIRDVCKLVVKELTNSVIYLDDEKKFNSEIIFALIRSDLLDVKEYNVHLAKLIDGGRNKIATEFAMSLVQTLITQDSASISELQDVVDVLSKISRRPGSPELMQQVNEIARNNANNAPGFAFGKDKKVLPNRANKEENSVNDATVADSLQHIGLLKGDEFTERELAVAHSLVSEQINAPGGLSQQSSHISYFPIDSYSKLVSVVIKNCSVEIGPNKGSLLPKILSVTIRVIQKDAEEKKASFNPRPYFRLFINWLNDLSTSELHHDGANFQVLAAFANAFHVLQPSRIPSMSFAWLELVSHRTFMARLLTGNSQKGWPFFQRLLIDLFKFMEPYLRTADLLEPVHLMYKGTMRVLLVLLHDFPEFLCDYHFSFCDVIPSSCIQMRNVILSAFPRNMRLPDPSTPNLKIDLLAEISLPPRIMSDVDGALKSKHMKADVDEYLKRPEGSSFLNDLKQKLVLPQNEANVAGTRYNVPLMNSLVLYIGIQAVQQLQANKANASASAQQINHNTMDIFQIETATEFFRYLVTNLDTEGRYLFLNAIANQLRYPNSHTHYFSFIILYLFAEAAQEHIQEQVTRVLLERLIVNRPHPWGLLITFIELIKNPRYNFWNRAFTHCAPEIKQLFESVAKSCGGGAGKAVDDGSDGGH</sequence>
<dbReference type="Pfam" id="PF16415">
    <property type="entry name" value="CNOT1_CAF1_bind"/>
    <property type="match status" value="1"/>
</dbReference>
<reference evidence="12 13" key="1">
    <citation type="submission" date="2017-09" db="EMBL/GenBank/DDBJ databases">
        <authorList>
            <consortium name="International Durum Wheat Genome Sequencing Consortium (IDWGSC)"/>
            <person name="Milanesi L."/>
        </authorList>
    </citation>
    <scope>NUCLEOTIDE SEQUENCE [LARGE SCALE GENOMIC DNA]</scope>
    <source>
        <strain evidence="13">cv. Svevo</strain>
    </source>
</reference>
<name>A0A9R1AEQ3_TRITD</name>
<dbReference type="PANTHER" id="PTHR13162">
    <property type="entry name" value="CCR4-NOT TRANSCRIPTION COMPLEX"/>
    <property type="match status" value="1"/>
</dbReference>
<dbReference type="Gramene" id="TRITD5Av1G252620.5">
    <property type="protein sequence ID" value="TRITD5Av1G252620.5"/>
    <property type="gene ID" value="TRITD5Av1G252620"/>
</dbReference>
<dbReference type="InterPro" id="IPR040398">
    <property type="entry name" value="Not1"/>
</dbReference>
<dbReference type="Pfam" id="PF25097">
    <property type="entry name" value="ARM_Cnot1"/>
    <property type="match status" value="1"/>
</dbReference>
<accession>A0A9R1AEQ3</accession>
<dbReference type="GO" id="GO:0030015">
    <property type="term" value="C:CCR4-NOT core complex"/>
    <property type="evidence" value="ECO:0007669"/>
    <property type="project" value="InterPro"/>
</dbReference>
<dbReference type="Pfam" id="PF04054">
    <property type="entry name" value="Not1"/>
    <property type="match status" value="1"/>
</dbReference>
<keyword evidence="2" id="KW-0678">Repressor</keyword>
<comment type="subcellular location">
    <subcellularLocation>
        <location evidence="1">Nucleus</location>
    </subcellularLocation>
</comment>
<dbReference type="InterPro" id="IPR032191">
    <property type="entry name" value="CNOT1_CAF1_bind"/>
</dbReference>
<dbReference type="Pfam" id="PF16418">
    <property type="entry name" value="CNOT1_HEAT"/>
    <property type="match status" value="1"/>
</dbReference>
<organism evidence="12 13">
    <name type="scientific">Triticum turgidum subsp. durum</name>
    <name type="common">Durum wheat</name>
    <name type="synonym">Triticum durum</name>
    <dbReference type="NCBI Taxonomy" id="4567"/>
    <lineage>
        <taxon>Eukaryota</taxon>
        <taxon>Viridiplantae</taxon>
        <taxon>Streptophyta</taxon>
        <taxon>Embryophyta</taxon>
        <taxon>Tracheophyta</taxon>
        <taxon>Spermatophyta</taxon>
        <taxon>Magnoliopsida</taxon>
        <taxon>Liliopsida</taxon>
        <taxon>Poales</taxon>
        <taxon>Poaceae</taxon>
        <taxon>BOP clade</taxon>
        <taxon>Pooideae</taxon>
        <taxon>Triticodae</taxon>
        <taxon>Triticeae</taxon>
        <taxon>Triticinae</taxon>
        <taxon>Triticum</taxon>
    </lineage>
</organism>
<dbReference type="FunFam" id="1.25.40.180:FF:000012">
    <property type="entry name" value="Ccr4-Not transcription complex subunit"/>
    <property type="match status" value="1"/>
</dbReference>
<evidence type="ECO:0000259" key="8">
    <source>
        <dbReference type="Pfam" id="PF16415"/>
    </source>
</evidence>
<keyword evidence="13" id="KW-1185">Reference proteome</keyword>
<dbReference type="Pfam" id="PF12842">
    <property type="entry name" value="DUF3819"/>
    <property type="match status" value="1"/>
</dbReference>
<dbReference type="CDD" id="cd20710">
    <property type="entry name" value="NOT1_connector"/>
    <property type="match status" value="1"/>
</dbReference>
<feature type="domain" description="CCR4-NOT transcription complex subunit 1" evidence="7">
    <location>
        <begin position="1169"/>
        <end position="1309"/>
    </location>
</feature>
<evidence type="ECO:0000256" key="5">
    <source>
        <dbReference type="ARBA" id="ARBA00023242"/>
    </source>
</evidence>
<evidence type="ECO:0000256" key="3">
    <source>
        <dbReference type="ARBA" id="ARBA00023015"/>
    </source>
</evidence>
<dbReference type="FunFam" id="1.25.40.840:FF:000003">
    <property type="entry name" value="Transcription regulator"/>
    <property type="match status" value="1"/>
</dbReference>
<dbReference type="InterPro" id="IPR007196">
    <property type="entry name" value="CCR4-Not_Not1_C"/>
</dbReference>
<keyword evidence="4" id="KW-0804">Transcription</keyword>
<protein>
    <recommendedName>
        <fullName evidence="14">CCR4-NOT transcription complex subunit 1</fullName>
    </recommendedName>
</protein>
<gene>
    <name evidence="12" type="ORF">TRITD_5Av1G252620</name>
</gene>
<feature type="domain" description="CCR4-NOT transcription complex subunit 1 TTP binding" evidence="9">
    <location>
        <begin position="521"/>
        <end position="684"/>
    </location>
</feature>
<feature type="domain" description="CCR4-NOT transcription complex subunit 1-like NOT1 connector" evidence="11">
    <location>
        <begin position="1493"/>
        <end position="1670"/>
    </location>
</feature>
<dbReference type="InterPro" id="IPR032194">
    <property type="entry name" value="CNOT1_HEAT"/>
</dbReference>
<evidence type="ECO:0000313" key="13">
    <source>
        <dbReference type="Proteomes" id="UP000324705"/>
    </source>
</evidence>
<feature type="domain" description="CCR4-Not complex component Not1 C-terminal" evidence="6">
    <location>
        <begin position="1817"/>
        <end position="2185"/>
    </location>
</feature>
<proteinExistence type="predicted"/>
<evidence type="ECO:0000259" key="9">
    <source>
        <dbReference type="Pfam" id="PF16417"/>
    </source>
</evidence>
<keyword evidence="3" id="KW-0805">Transcription regulation</keyword>
<dbReference type="Pfam" id="PF16417">
    <property type="entry name" value="CNOT1_TTP_bind"/>
    <property type="match status" value="1"/>
</dbReference>
<dbReference type="GO" id="GO:0005634">
    <property type="term" value="C:nucleus"/>
    <property type="evidence" value="ECO:0007669"/>
    <property type="project" value="UniProtKB-SubCell"/>
</dbReference>
<dbReference type="Gene3D" id="1.25.40.800">
    <property type="match status" value="1"/>
</dbReference>
<dbReference type="InterPro" id="IPR024557">
    <property type="entry name" value="CNOT1_dom_4"/>
</dbReference>
<dbReference type="Gene3D" id="1.25.40.790">
    <property type="match status" value="1"/>
</dbReference>
<evidence type="ECO:0000259" key="11">
    <source>
        <dbReference type="Pfam" id="PF25097"/>
    </source>
</evidence>
<dbReference type="GO" id="GO:0017148">
    <property type="term" value="P:negative regulation of translation"/>
    <property type="evidence" value="ECO:0007669"/>
    <property type="project" value="InterPro"/>
</dbReference>
<dbReference type="Proteomes" id="UP000324705">
    <property type="component" value="Chromosome 5A"/>
</dbReference>
<dbReference type="GO" id="GO:0000932">
    <property type="term" value="C:P-body"/>
    <property type="evidence" value="ECO:0007669"/>
    <property type="project" value="TreeGrafter"/>
</dbReference>
<dbReference type="GO" id="GO:0000289">
    <property type="term" value="P:nuclear-transcribed mRNA poly(A) tail shortening"/>
    <property type="evidence" value="ECO:0007669"/>
    <property type="project" value="UniProtKB-ARBA"/>
</dbReference>
<dbReference type="InterPro" id="IPR055454">
    <property type="entry name" value="CNOT1-like_NOT1_connector"/>
</dbReference>
<dbReference type="FunFam" id="1.25.40.790:FF:000002">
    <property type="entry name" value="Transcription regulator"/>
    <property type="match status" value="1"/>
</dbReference>
<evidence type="ECO:0008006" key="14">
    <source>
        <dbReference type="Google" id="ProtNLM"/>
    </source>
</evidence>
<evidence type="ECO:0000256" key="2">
    <source>
        <dbReference type="ARBA" id="ARBA00022491"/>
    </source>
</evidence>
<dbReference type="Gene3D" id="1.25.40.840">
    <property type="entry name" value="CCR4-NOT transcription complex subunit 1 TTP binding domain"/>
    <property type="match status" value="1"/>
</dbReference>
<feature type="domain" description="CCR4-NOT transcription complex subunit 1 HEAT repeat" evidence="10">
    <location>
        <begin position="382"/>
        <end position="490"/>
    </location>
</feature>
<dbReference type="PANTHER" id="PTHR13162:SF8">
    <property type="entry name" value="CCR4-NOT TRANSCRIPTION COMPLEX SUBUNIT 1"/>
    <property type="match status" value="1"/>
</dbReference>
<evidence type="ECO:0000259" key="7">
    <source>
        <dbReference type="Pfam" id="PF12842"/>
    </source>
</evidence>
<dbReference type="InterPro" id="IPR038535">
    <property type="entry name" value="CNOT1_TTP_bind_sf"/>
</dbReference>
<dbReference type="GO" id="GO:0060090">
    <property type="term" value="F:molecular adaptor activity"/>
    <property type="evidence" value="ECO:0007669"/>
    <property type="project" value="TreeGrafter"/>
</dbReference>
<keyword evidence="5" id="KW-0539">Nucleus</keyword>